<dbReference type="EMBL" id="QSKW01000005">
    <property type="protein sequence ID" value="RHE99068.1"/>
    <property type="molecule type" value="Genomic_DNA"/>
</dbReference>
<reference evidence="3 4" key="1">
    <citation type="submission" date="2018-08" db="EMBL/GenBank/DDBJ databases">
        <title>A genome reference for cultivated species of the human gut microbiota.</title>
        <authorList>
            <person name="Zou Y."/>
            <person name="Xue W."/>
            <person name="Luo G."/>
        </authorList>
    </citation>
    <scope>NUCLEOTIDE SEQUENCE [LARGE SCALE GENOMIC DNA]</scope>
    <source>
        <strain evidence="2 4">AM27-11</strain>
        <strain evidence="1 3">AM42-1AC</strain>
    </source>
</reference>
<organism evidence="2 4">
    <name type="scientific">Roseburia inulinivorans</name>
    <dbReference type="NCBI Taxonomy" id="360807"/>
    <lineage>
        <taxon>Bacteria</taxon>
        <taxon>Bacillati</taxon>
        <taxon>Bacillota</taxon>
        <taxon>Clostridia</taxon>
        <taxon>Lachnospirales</taxon>
        <taxon>Lachnospiraceae</taxon>
        <taxon>Roseburia</taxon>
    </lineage>
</organism>
<evidence type="ECO:0000313" key="4">
    <source>
        <dbReference type="Proteomes" id="UP000286271"/>
    </source>
</evidence>
<dbReference type="AlphaFoldDB" id="A0A3R6CAT3"/>
<evidence type="ECO:0000313" key="1">
    <source>
        <dbReference type="EMBL" id="RHA88268.1"/>
    </source>
</evidence>
<proteinExistence type="predicted"/>
<evidence type="ECO:0000313" key="3">
    <source>
        <dbReference type="Proteomes" id="UP000283492"/>
    </source>
</evidence>
<dbReference type="RefSeq" id="WP_118581636.1">
    <property type="nucleotide sequence ID" value="NZ_CABJFX010000015.1"/>
</dbReference>
<comment type="caution">
    <text evidence="2">The sequence shown here is derived from an EMBL/GenBank/DDBJ whole genome shotgun (WGS) entry which is preliminary data.</text>
</comment>
<dbReference type="Proteomes" id="UP000286271">
    <property type="component" value="Unassembled WGS sequence"/>
</dbReference>
<protein>
    <submittedName>
        <fullName evidence="2">Uncharacterized protein</fullName>
    </submittedName>
</protein>
<name>A0A3R6CAT3_9FIRM</name>
<accession>A0A3R6CAT3</accession>
<sequence length="60" mass="7659">MTKAALEAKREYDRQYRKNNRERLNEYQRKWRENNRDKQKNSNIQYWERVALNKQKEVEI</sequence>
<dbReference type="Proteomes" id="UP000283492">
    <property type="component" value="Unassembled WGS sequence"/>
</dbReference>
<evidence type="ECO:0000313" key="2">
    <source>
        <dbReference type="EMBL" id="RHE99068.1"/>
    </source>
</evidence>
<dbReference type="EMBL" id="QSFX01000015">
    <property type="protein sequence ID" value="RHA88268.1"/>
    <property type="molecule type" value="Genomic_DNA"/>
</dbReference>
<gene>
    <name evidence="2" type="ORF">DW707_04905</name>
    <name evidence="1" type="ORF">DW914_09480</name>
</gene>